<organism evidence="1 2">
    <name type="scientific">Candidatus Mycobacterium methanotrophicum</name>
    <dbReference type="NCBI Taxonomy" id="2943498"/>
    <lineage>
        <taxon>Bacteria</taxon>
        <taxon>Bacillati</taxon>
        <taxon>Actinomycetota</taxon>
        <taxon>Actinomycetes</taxon>
        <taxon>Mycobacteriales</taxon>
        <taxon>Mycobacteriaceae</taxon>
        <taxon>Mycobacterium</taxon>
    </lineage>
</organism>
<sequence>MIVRGALVTFVALLPGSELKNSLLRHLGWAIGDGVRIGPCLVFGVERVDIGGGAYIGSFNVIRDLASLKLEEHAELCHWNWVTASRRLGEAGAACLLHLGPHSNITSRHYIDCTGGVRVGSHTAIAGVRSTFLTHGISWKSSAHTCSPIEIGDYCLISSNVQVSPGTVVGSRIVVGMGATISGRLLDPGLYIQSRATLVKSNLDGEYFHREEGHIDTVQAHE</sequence>
<dbReference type="Proteomes" id="UP001056610">
    <property type="component" value="Chromosome"/>
</dbReference>
<dbReference type="RefSeq" id="WP_249763189.1">
    <property type="nucleotide sequence ID" value="NZ_CP097320.1"/>
</dbReference>
<evidence type="ECO:0008006" key="3">
    <source>
        <dbReference type="Google" id="ProtNLM"/>
    </source>
</evidence>
<dbReference type="SUPFAM" id="SSF51161">
    <property type="entry name" value="Trimeric LpxA-like enzymes"/>
    <property type="match status" value="1"/>
</dbReference>
<evidence type="ECO:0000313" key="1">
    <source>
        <dbReference type="EMBL" id="UQX12186.1"/>
    </source>
</evidence>
<proteinExistence type="predicted"/>
<reference evidence="1" key="1">
    <citation type="submission" date="2022-05" db="EMBL/GenBank/DDBJ databases">
        <title>A methanotrophic Mycobacterium dominates a cave microbial ecosystem.</title>
        <authorList>
            <person name="Van Spanning R.J.M."/>
            <person name="Guan Q."/>
            <person name="Melkonian C."/>
            <person name="Gallant J."/>
            <person name="Polerecky L."/>
            <person name="Flot J.-F."/>
            <person name="Brandt B.W."/>
            <person name="Braster M."/>
            <person name="Iturbe Espinoza P."/>
            <person name="Aerts J."/>
            <person name="Meima-Franke M."/>
            <person name="Piersma S.R."/>
            <person name="Bunduc C."/>
            <person name="Ummels R."/>
            <person name="Pain A."/>
            <person name="Fleming E.J."/>
            <person name="van der Wel N."/>
            <person name="Gherman V.D."/>
            <person name="Sarbu S.M."/>
            <person name="Bodelier P.L.E."/>
            <person name="Bitter W."/>
        </authorList>
    </citation>
    <scope>NUCLEOTIDE SEQUENCE</scope>
    <source>
        <strain evidence="1">Sulfur Cave</strain>
    </source>
</reference>
<accession>A0ABY4QQM4</accession>
<keyword evidence="2" id="KW-1185">Reference proteome</keyword>
<dbReference type="EMBL" id="CP097320">
    <property type="protein sequence ID" value="UQX12186.1"/>
    <property type="molecule type" value="Genomic_DNA"/>
</dbReference>
<protein>
    <recommendedName>
        <fullName evidence="3">Acetyltransferase</fullName>
    </recommendedName>
</protein>
<gene>
    <name evidence="1" type="ORF">M5I08_07805</name>
</gene>
<evidence type="ECO:0000313" key="2">
    <source>
        <dbReference type="Proteomes" id="UP001056610"/>
    </source>
</evidence>
<dbReference type="Gene3D" id="2.160.10.10">
    <property type="entry name" value="Hexapeptide repeat proteins"/>
    <property type="match status" value="1"/>
</dbReference>
<name>A0ABY4QQM4_9MYCO</name>
<dbReference type="InterPro" id="IPR011004">
    <property type="entry name" value="Trimer_LpxA-like_sf"/>
</dbReference>